<dbReference type="PROSITE" id="PS51257">
    <property type="entry name" value="PROKAR_LIPOPROTEIN"/>
    <property type="match status" value="1"/>
</dbReference>
<feature type="compositionally biased region" description="Low complexity" evidence="1">
    <location>
        <begin position="32"/>
        <end position="59"/>
    </location>
</feature>
<dbReference type="SUPFAM" id="SSF50998">
    <property type="entry name" value="Quinoprotein alcohol dehydrogenase-like"/>
    <property type="match status" value="1"/>
</dbReference>
<dbReference type="Gene3D" id="2.130.10.10">
    <property type="entry name" value="YVTN repeat-like/Quinoprotein amine dehydrogenase"/>
    <property type="match status" value="2"/>
</dbReference>
<dbReference type="PANTHER" id="PTHR34512:SF30">
    <property type="entry name" value="OUTER MEMBRANE PROTEIN ASSEMBLY FACTOR BAMB"/>
    <property type="match status" value="1"/>
</dbReference>
<dbReference type="InterPro" id="IPR002372">
    <property type="entry name" value="PQQ_rpt_dom"/>
</dbReference>
<evidence type="ECO:0000313" key="4">
    <source>
        <dbReference type="Proteomes" id="UP000319894"/>
    </source>
</evidence>
<comment type="caution">
    <text evidence="3">The sequence shown here is derived from an EMBL/GenBank/DDBJ whole genome shotgun (WGS) entry which is preliminary data.</text>
</comment>
<dbReference type="AlphaFoldDB" id="A0A554NAI2"/>
<dbReference type="SMART" id="SM00564">
    <property type="entry name" value="PQQ"/>
    <property type="match status" value="5"/>
</dbReference>
<gene>
    <name evidence="3" type="ORF">DP107_09210</name>
</gene>
<dbReference type="EMBL" id="QMDX01000004">
    <property type="protein sequence ID" value="TSD14406.1"/>
    <property type="molecule type" value="Genomic_DNA"/>
</dbReference>
<dbReference type="InterPro" id="IPR015943">
    <property type="entry name" value="WD40/YVTN_repeat-like_dom_sf"/>
</dbReference>
<keyword evidence="4" id="KW-1185">Reference proteome</keyword>
<evidence type="ECO:0000259" key="2">
    <source>
        <dbReference type="Pfam" id="PF13360"/>
    </source>
</evidence>
<dbReference type="InParanoid" id="A0A554NAI2"/>
<organism evidence="3 4">
    <name type="scientific">Haloglomus irregulare</name>
    <dbReference type="NCBI Taxonomy" id="2234134"/>
    <lineage>
        <taxon>Archaea</taxon>
        <taxon>Methanobacteriati</taxon>
        <taxon>Methanobacteriota</taxon>
        <taxon>Stenosarchaea group</taxon>
        <taxon>Halobacteria</taxon>
        <taxon>Halobacteriales</taxon>
        <taxon>Natronomonadaceae</taxon>
        <taxon>Haloglomus</taxon>
    </lineage>
</organism>
<reference evidence="3 4" key="1">
    <citation type="submission" date="2018-06" db="EMBL/GenBank/DDBJ databases">
        <title>Natronomonas sp. F16-60 a new haloarchaeon isolated from a solar saltern of Isla Cristina, Huelva, Spain.</title>
        <authorList>
            <person name="Duran-Viseras A."/>
            <person name="Sanchez-Porro C."/>
            <person name="Ventosa A."/>
        </authorList>
    </citation>
    <scope>NUCLEOTIDE SEQUENCE [LARGE SCALE GENOMIC DNA]</scope>
    <source>
        <strain evidence="3 4">F16-60</strain>
    </source>
</reference>
<dbReference type="PROSITE" id="PS51318">
    <property type="entry name" value="TAT"/>
    <property type="match status" value="1"/>
</dbReference>
<sequence length="442" mass="45207">MPAVPRAVGMRRRSLLTGLGAGLATALAGCSADDPPGTAGSPGDAPTGTTPTDSTPTGPVRWTTPVDGAVADPLSTGATLAYVDGTGPAYDRWLFVPTEAGTLHALDPATGDHRWRADLGKPVRDVAVAADAGVVLAHAGKVTLGDDHLVRVFDAGGATQWTFPDSAGVNPWGPLELLGADGERVLVASRDDQPASDGETIWSLDTADGAAAWTGEVGDPQSAAITDEAVFVASRGAVDAFTRPAGERLWRYAPDGMEYRFNTLRGSGRTAYFSTGTGPGSGSFQAVGPDGSHAWQLDRYTTSVTLANSLYLGGGPVTAVDPATGEVRWETAGESFLAGGPVHDGRLYAGGDGVAAYDTASDDRLWQWSADADIVTAQAATDTAVYAGTGGGDDAPPVVYARKAADGAGRWTFEADAGLSDLALGEHVYVGDAAGTVYALER</sequence>
<accession>A0A554NAI2</accession>
<dbReference type="InterPro" id="IPR011047">
    <property type="entry name" value="Quinoprotein_ADH-like_sf"/>
</dbReference>
<evidence type="ECO:0000313" key="3">
    <source>
        <dbReference type="EMBL" id="TSD14406.1"/>
    </source>
</evidence>
<feature type="region of interest" description="Disordered" evidence="1">
    <location>
        <begin position="32"/>
        <end position="60"/>
    </location>
</feature>
<dbReference type="InterPro" id="IPR018391">
    <property type="entry name" value="PQQ_b-propeller_rpt"/>
</dbReference>
<proteinExistence type="predicted"/>
<dbReference type="InterPro" id="IPR006311">
    <property type="entry name" value="TAT_signal"/>
</dbReference>
<evidence type="ECO:0000256" key="1">
    <source>
        <dbReference type="SAM" id="MobiDB-lite"/>
    </source>
</evidence>
<feature type="domain" description="Pyrrolo-quinoline quinone repeat" evidence="2">
    <location>
        <begin position="315"/>
        <end position="441"/>
    </location>
</feature>
<feature type="domain" description="Pyrrolo-quinoline quinone repeat" evidence="2">
    <location>
        <begin position="56"/>
        <end position="166"/>
    </location>
</feature>
<dbReference type="Proteomes" id="UP000319894">
    <property type="component" value="Unassembled WGS sequence"/>
</dbReference>
<dbReference type="PANTHER" id="PTHR34512">
    <property type="entry name" value="CELL SURFACE PROTEIN"/>
    <property type="match status" value="1"/>
</dbReference>
<dbReference type="Pfam" id="PF13360">
    <property type="entry name" value="PQQ_2"/>
    <property type="match status" value="2"/>
</dbReference>
<protein>
    <recommendedName>
        <fullName evidence="2">Pyrrolo-quinoline quinone repeat domain-containing protein</fullName>
    </recommendedName>
</protein>
<name>A0A554NAI2_9EURY</name>